<proteinExistence type="predicted"/>
<sequence length="185" mass="21397">MDGNFSDSSDQIENMVETTFRRMQNEYQSLLKTAIAHKDAQRYEKAGEVFAKAAKLLYSHQMDYTKVIKRYNDAAECFLRIKDGRAFNCYLSAIDIDVNKGVIEKAIENCFISGYKCDLELGDKYKAEELYKKGEELRHEHKLSHSCVITRFDKSKHGKDLNKALDIYEKVNVNSIQVRGENTNF</sequence>
<comment type="caution">
    <text evidence="1">The sequence shown here is derived from an EMBL/GenBank/DDBJ whole genome shotgun (WGS) entry which is preliminary data.</text>
</comment>
<reference evidence="1 2" key="1">
    <citation type="journal article" date="2014" name="Genome Biol. Evol.">
        <title>The genome of the myxosporean Thelohanellus kitauei shows adaptations to nutrient acquisition within its fish host.</title>
        <authorList>
            <person name="Yang Y."/>
            <person name="Xiong J."/>
            <person name="Zhou Z."/>
            <person name="Huo F."/>
            <person name="Miao W."/>
            <person name="Ran C."/>
            <person name="Liu Y."/>
            <person name="Zhang J."/>
            <person name="Feng J."/>
            <person name="Wang M."/>
            <person name="Wang M."/>
            <person name="Wang L."/>
            <person name="Yao B."/>
        </authorList>
    </citation>
    <scope>NUCLEOTIDE SEQUENCE [LARGE SCALE GENOMIC DNA]</scope>
    <source>
        <strain evidence="1">Wuqing</strain>
    </source>
</reference>
<evidence type="ECO:0000313" key="2">
    <source>
        <dbReference type="Proteomes" id="UP000031668"/>
    </source>
</evidence>
<dbReference type="SUPFAM" id="SSF48452">
    <property type="entry name" value="TPR-like"/>
    <property type="match status" value="1"/>
</dbReference>
<dbReference type="EMBL" id="JWZT01003547">
    <property type="protein sequence ID" value="KII66366.1"/>
    <property type="molecule type" value="Genomic_DNA"/>
</dbReference>
<accession>A0A0C2MGQ9</accession>
<organism evidence="1 2">
    <name type="scientific">Thelohanellus kitauei</name>
    <name type="common">Myxosporean</name>
    <dbReference type="NCBI Taxonomy" id="669202"/>
    <lineage>
        <taxon>Eukaryota</taxon>
        <taxon>Metazoa</taxon>
        <taxon>Cnidaria</taxon>
        <taxon>Myxozoa</taxon>
        <taxon>Myxosporea</taxon>
        <taxon>Bivalvulida</taxon>
        <taxon>Platysporina</taxon>
        <taxon>Myxobolidae</taxon>
        <taxon>Thelohanellus</taxon>
    </lineage>
</organism>
<evidence type="ECO:0008006" key="3">
    <source>
        <dbReference type="Google" id="ProtNLM"/>
    </source>
</evidence>
<name>A0A0C2MGQ9_THEKT</name>
<evidence type="ECO:0000313" key="1">
    <source>
        <dbReference type="EMBL" id="KII66366.1"/>
    </source>
</evidence>
<dbReference type="InterPro" id="IPR011990">
    <property type="entry name" value="TPR-like_helical_dom_sf"/>
</dbReference>
<dbReference type="Pfam" id="PF14938">
    <property type="entry name" value="SNAP"/>
    <property type="match status" value="1"/>
</dbReference>
<protein>
    <recommendedName>
        <fullName evidence="3">Alpha-soluble NSF attachment protein</fullName>
    </recommendedName>
</protein>
<dbReference type="AlphaFoldDB" id="A0A0C2MGQ9"/>
<dbReference type="Gene3D" id="1.25.40.10">
    <property type="entry name" value="Tetratricopeptide repeat domain"/>
    <property type="match status" value="1"/>
</dbReference>
<gene>
    <name evidence="1" type="ORF">RF11_13600</name>
</gene>
<dbReference type="Proteomes" id="UP000031668">
    <property type="component" value="Unassembled WGS sequence"/>
</dbReference>
<keyword evidence="2" id="KW-1185">Reference proteome</keyword>